<sequence>MKRNLLAGILVLFCISWVCVNPATAQESTNTPMDAFIARAKLQHSFKSVDNIWQKTDPSRFKPVDNYVSKAQLFTLDQAALNAFMDQKNKSIRLVLPDGNNGHFEIDLSRFDIYAHGFKVREVAGGVASDFNYTPGLVYRGVVNGIPGSLAAFSFFNNEVYGLFSLPGVGNFTITPNTLETEPGNKSYILYNDADLKIRPQGPGCSSEHLPQLNRGTGSEVARNTYQDCKDVEVLLVADYATYTSRSSSTTSVANYLTAVYNVLSVLYRNEGIYTSIRAINVNTATDIYQTLSSSSNTFLTTFGQQTQNSLGGADLAHLVSTRYNGVMGGIAWVGVMCAPYYGPSQNAGPYAFSNIYGNEVAGSFPTYTWNVECMTHEMGHNLGSNHTQWCGWPGGAIDGCVALEPATQGGPTCAMPSPQYPPAGGTIMSYCHLVGGVGINFSNGFGPLPGGVIRSTMSTAACATAYIPDTVLTVSNTVLNATRECTNGTVTYYWNDNDNSDEADNRLALKILKGANNIGTLDDVGFAVSTSTLAAYGSNAGTGVTFPSGTPGIGTTSAAMNRYWNVTPITQPATPVEVQFPFSQQDVNDIAGTVSGIVNFSSLKFYKMATGVNPNPAAGFTGATSANTTIYNYNATTPGLSTWTSSTSGSTRFARFLVSSFSGGSGFGTTAPLPLDIIWFKGRARTSDILLDWEVALEKNVKEFIVEKSLDGVQYEDMSIVASRNLAAGTYSTIDKEPAQGNNYYRLSYNSIDGIRKILAYTRVAISGNTALSIYPNPARDVLYIDQKGQSGTAMIRITDLNGRTVFRTENSQASTSIDLKHFARGIYLVQVVCGNELVSQKIELR</sequence>
<dbReference type="EMBL" id="PYGD01000001">
    <property type="protein sequence ID" value="PSK94849.1"/>
    <property type="molecule type" value="Genomic_DNA"/>
</dbReference>
<proteinExistence type="predicted"/>
<accession>A0A2P8DCB5</accession>
<dbReference type="InterPro" id="IPR026444">
    <property type="entry name" value="Secre_tail"/>
</dbReference>
<evidence type="ECO:0000256" key="1">
    <source>
        <dbReference type="SAM" id="SignalP"/>
    </source>
</evidence>
<dbReference type="GO" id="GO:0006509">
    <property type="term" value="P:membrane protein ectodomain proteolysis"/>
    <property type="evidence" value="ECO:0007669"/>
    <property type="project" value="TreeGrafter"/>
</dbReference>
<dbReference type="InterPro" id="IPR001590">
    <property type="entry name" value="Peptidase_M12B"/>
</dbReference>
<dbReference type="GO" id="GO:0004222">
    <property type="term" value="F:metalloendopeptidase activity"/>
    <property type="evidence" value="ECO:0007669"/>
    <property type="project" value="InterPro"/>
</dbReference>
<evidence type="ECO:0000313" key="4">
    <source>
        <dbReference type="Proteomes" id="UP000240572"/>
    </source>
</evidence>
<keyword evidence="4" id="KW-1185">Reference proteome</keyword>
<dbReference type="PANTHER" id="PTHR11905:SF159">
    <property type="entry name" value="ADAM METALLOPROTEASE"/>
    <property type="match status" value="1"/>
</dbReference>
<feature type="chain" id="PRO_5015139286" evidence="1">
    <location>
        <begin position="26"/>
        <end position="847"/>
    </location>
</feature>
<dbReference type="PROSITE" id="PS50215">
    <property type="entry name" value="ADAM_MEPRO"/>
    <property type="match status" value="1"/>
</dbReference>
<evidence type="ECO:0000313" key="3">
    <source>
        <dbReference type="EMBL" id="PSK94849.1"/>
    </source>
</evidence>
<dbReference type="InterPro" id="IPR024079">
    <property type="entry name" value="MetalloPept_cat_dom_sf"/>
</dbReference>
<dbReference type="OrthoDB" id="1522095at2"/>
<feature type="signal peptide" evidence="1">
    <location>
        <begin position="1"/>
        <end position="25"/>
    </location>
</feature>
<gene>
    <name evidence="3" type="ORF">B0I18_1011012</name>
</gene>
<dbReference type="Proteomes" id="UP000240572">
    <property type="component" value="Unassembled WGS sequence"/>
</dbReference>
<name>A0A2P8DCB5_9BACT</name>
<dbReference type="NCBIfam" id="TIGR04183">
    <property type="entry name" value="Por_Secre_tail"/>
    <property type="match status" value="1"/>
</dbReference>
<dbReference type="Gene3D" id="3.40.390.10">
    <property type="entry name" value="Collagenase (Catalytic Domain)"/>
    <property type="match status" value="1"/>
</dbReference>
<dbReference type="SUPFAM" id="SSF55486">
    <property type="entry name" value="Metalloproteases ('zincins'), catalytic domain"/>
    <property type="match status" value="1"/>
</dbReference>
<protein>
    <submittedName>
        <fullName evidence="3">Putative secreted protein (Por secretion system target)</fullName>
    </submittedName>
</protein>
<comment type="caution">
    <text evidence="3">The sequence shown here is derived from an EMBL/GenBank/DDBJ whole genome shotgun (WGS) entry which is preliminary data.</text>
</comment>
<evidence type="ECO:0000259" key="2">
    <source>
        <dbReference type="PROSITE" id="PS50215"/>
    </source>
</evidence>
<dbReference type="PANTHER" id="PTHR11905">
    <property type="entry name" value="ADAM A DISINTEGRIN AND METALLOPROTEASE DOMAIN"/>
    <property type="match status" value="1"/>
</dbReference>
<keyword evidence="1" id="KW-0732">Signal</keyword>
<reference evidence="3 4" key="1">
    <citation type="submission" date="2018-03" db="EMBL/GenBank/DDBJ databases">
        <title>Genomic Encyclopedia of Type Strains, Phase III (KMG-III): the genomes of soil and plant-associated and newly described type strains.</title>
        <authorList>
            <person name="Whitman W."/>
        </authorList>
    </citation>
    <scope>NUCLEOTIDE SEQUENCE [LARGE SCALE GENOMIC DNA]</scope>
    <source>
        <strain evidence="3 4">CGMCC 1.12700</strain>
    </source>
</reference>
<dbReference type="Pfam" id="PF18962">
    <property type="entry name" value="Por_Secre_tail"/>
    <property type="match status" value="1"/>
</dbReference>
<dbReference type="Pfam" id="PF13688">
    <property type="entry name" value="Reprolysin_5"/>
    <property type="match status" value="1"/>
</dbReference>
<dbReference type="RefSeq" id="WP_106521534.1">
    <property type="nucleotide sequence ID" value="NZ_PYGD01000001.1"/>
</dbReference>
<organism evidence="3 4">
    <name type="scientific">Taibaiella chishuiensis</name>
    <dbReference type="NCBI Taxonomy" id="1434707"/>
    <lineage>
        <taxon>Bacteria</taxon>
        <taxon>Pseudomonadati</taxon>
        <taxon>Bacteroidota</taxon>
        <taxon>Chitinophagia</taxon>
        <taxon>Chitinophagales</taxon>
        <taxon>Chitinophagaceae</taxon>
        <taxon>Taibaiella</taxon>
    </lineage>
</organism>
<dbReference type="AlphaFoldDB" id="A0A2P8DCB5"/>
<feature type="domain" description="Peptidase M12B" evidence="2">
    <location>
        <begin position="230"/>
        <end position="432"/>
    </location>
</feature>